<dbReference type="Gene3D" id="1.10.287.1080">
    <property type="entry name" value="MazG-like"/>
    <property type="match status" value="1"/>
</dbReference>
<proteinExistence type="predicted"/>
<evidence type="ECO:0000313" key="2">
    <source>
        <dbReference type="Proteomes" id="UP000033115"/>
    </source>
</evidence>
<reference evidence="1 2" key="1">
    <citation type="journal article" date="2015" name="J. Biotechnol.">
        <title>Complete genome sequence of a malodorant-producing acetogen, Clostridium scatologenes ATCC 25775(T).</title>
        <authorList>
            <person name="Zhu Z."/>
            <person name="Guo T."/>
            <person name="Zheng H."/>
            <person name="Song T."/>
            <person name="Ouyang P."/>
            <person name="Xie J."/>
        </authorList>
    </citation>
    <scope>NUCLEOTIDE SEQUENCE [LARGE SCALE GENOMIC DNA]</scope>
    <source>
        <strain evidence="1 2">ATCC 25775</strain>
    </source>
</reference>
<organism evidence="1 2">
    <name type="scientific">Clostridium scatologenes</name>
    <dbReference type="NCBI Taxonomy" id="1548"/>
    <lineage>
        <taxon>Bacteria</taxon>
        <taxon>Bacillati</taxon>
        <taxon>Bacillota</taxon>
        <taxon>Clostridia</taxon>
        <taxon>Eubacteriales</taxon>
        <taxon>Clostridiaceae</taxon>
        <taxon>Clostridium</taxon>
    </lineage>
</organism>
<dbReference type="HOGENOM" id="CLU_1924187_0_0_9"/>
<keyword evidence="2" id="KW-1185">Reference proteome</keyword>
<dbReference type="STRING" id="1548.CSCA_4259"/>
<protein>
    <recommendedName>
        <fullName evidence="3">DUF1573 domain-containing protein</fullName>
    </recommendedName>
</protein>
<sequence>MKDVIFDDFQNAVDESLLRHKSILDIMTKLQESNARINRAIAKSITNCGCIKLTAEKQHLPEHDENINIESLKDCLKSHISGKLCDSCREVIEHEIGNNLFYLTSLCNSLDLNLFDVLLKENDKINTLGKYTFR</sequence>
<gene>
    <name evidence="1" type="ORF">CSCA_4259</name>
</gene>
<accession>A0A0E3M8D6</accession>
<dbReference type="Proteomes" id="UP000033115">
    <property type="component" value="Chromosome"/>
</dbReference>
<name>A0A0E3M8D6_CLOSL</name>
<dbReference type="RefSeq" id="WP_029163582.1">
    <property type="nucleotide sequence ID" value="NZ_CP009933.1"/>
</dbReference>
<dbReference type="KEGG" id="csq:CSCA_4259"/>
<dbReference type="EMBL" id="CP009933">
    <property type="protein sequence ID" value="AKA71384.1"/>
    <property type="molecule type" value="Genomic_DNA"/>
</dbReference>
<dbReference type="AlphaFoldDB" id="A0A0E3M8D6"/>
<evidence type="ECO:0008006" key="3">
    <source>
        <dbReference type="Google" id="ProtNLM"/>
    </source>
</evidence>
<evidence type="ECO:0000313" key="1">
    <source>
        <dbReference type="EMBL" id="AKA71384.1"/>
    </source>
</evidence>